<protein>
    <submittedName>
        <fullName evidence="1">Uncharacterized protein</fullName>
    </submittedName>
</protein>
<name>A0ACB8F0Z6_9SAUR</name>
<dbReference type="Proteomes" id="UP000827872">
    <property type="component" value="Linkage Group LG12"/>
</dbReference>
<reference evidence="1" key="1">
    <citation type="submission" date="2021-08" db="EMBL/GenBank/DDBJ databases">
        <title>The first chromosome-level gecko genome reveals the dynamic sex chromosomes of Neotropical dwarf geckos (Sphaerodactylidae: Sphaerodactylus).</title>
        <authorList>
            <person name="Pinto B.J."/>
            <person name="Keating S.E."/>
            <person name="Gamble T."/>
        </authorList>
    </citation>
    <scope>NUCLEOTIDE SEQUENCE</scope>
    <source>
        <strain evidence="1">TG3544</strain>
    </source>
</reference>
<evidence type="ECO:0000313" key="1">
    <source>
        <dbReference type="EMBL" id="KAH7998700.1"/>
    </source>
</evidence>
<comment type="caution">
    <text evidence="1">The sequence shown here is derived from an EMBL/GenBank/DDBJ whole genome shotgun (WGS) entry which is preliminary data.</text>
</comment>
<organism evidence="1 2">
    <name type="scientific">Sphaerodactylus townsendi</name>
    <dbReference type="NCBI Taxonomy" id="933632"/>
    <lineage>
        <taxon>Eukaryota</taxon>
        <taxon>Metazoa</taxon>
        <taxon>Chordata</taxon>
        <taxon>Craniata</taxon>
        <taxon>Vertebrata</taxon>
        <taxon>Euteleostomi</taxon>
        <taxon>Lepidosauria</taxon>
        <taxon>Squamata</taxon>
        <taxon>Bifurcata</taxon>
        <taxon>Gekkota</taxon>
        <taxon>Sphaerodactylidae</taxon>
        <taxon>Sphaerodactylus</taxon>
    </lineage>
</organism>
<evidence type="ECO:0000313" key="2">
    <source>
        <dbReference type="Proteomes" id="UP000827872"/>
    </source>
</evidence>
<gene>
    <name evidence="1" type="ORF">K3G42_019096</name>
</gene>
<dbReference type="EMBL" id="CM037625">
    <property type="protein sequence ID" value="KAH7998700.1"/>
    <property type="molecule type" value="Genomic_DNA"/>
</dbReference>
<sequence length="231" mass="26660">MARTDGMTGGPLTSEPDEGTGQVPDKDKIPHDPDLGDKEKDALVPDRHDPHLGATRSTVRQAWDRPTLGPPFCTHGCCPAARWKGLIHRKLKLGGNSRLWRRPGIRSVRSTIGLCTILNEIWNTCKLSLSRRIKQPLFLELEQPQHQFRLASQYQPQRLPWDPLQHQHQHQLSLLNRHRSQLQFQHRWQLSLSHPDPLWPQFQYQASRLFSQPQEGSPCCPLHLLHYQSHP</sequence>
<accession>A0ACB8F0Z6</accession>
<proteinExistence type="predicted"/>
<keyword evidence="2" id="KW-1185">Reference proteome</keyword>